<feature type="compositionally biased region" description="Polar residues" evidence="1">
    <location>
        <begin position="615"/>
        <end position="625"/>
    </location>
</feature>
<name>A0AAV0ELB2_9ASTE</name>
<evidence type="ECO:0000313" key="3">
    <source>
        <dbReference type="Proteomes" id="UP001152523"/>
    </source>
</evidence>
<protein>
    <submittedName>
        <fullName evidence="2">Uncharacterized protein</fullName>
    </submittedName>
</protein>
<feature type="compositionally biased region" description="Low complexity" evidence="1">
    <location>
        <begin position="241"/>
        <end position="262"/>
    </location>
</feature>
<feature type="compositionally biased region" description="Basic residues" evidence="1">
    <location>
        <begin position="603"/>
        <end position="614"/>
    </location>
</feature>
<gene>
    <name evidence="2" type="ORF">CEPIT_LOCUS26057</name>
</gene>
<evidence type="ECO:0000256" key="1">
    <source>
        <dbReference type="SAM" id="MobiDB-lite"/>
    </source>
</evidence>
<evidence type="ECO:0000313" key="2">
    <source>
        <dbReference type="EMBL" id="CAH9124543.1"/>
    </source>
</evidence>
<dbReference type="EMBL" id="CAMAPF010000934">
    <property type="protein sequence ID" value="CAH9124543.1"/>
    <property type="molecule type" value="Genomic_DNA"/>
</dbReference>
<proteinExistence type="predicted"/>
<feature type="region of interest" description="Disordered" evidence="1">
    <location>
        <begin position="603"/>
        <end position="625"/>
    </location>
</feature>
<dbReference type="Proteomes" id="UP001152523">
    <property type="component" value="Unassembled WGS sequence"/>
</dbReference>
<dbReference type="AlphaFoldDB" id="A0AAV0ELB2"/>
<organism evidence="2 3">
    <name type="scientific">Cuscuta epithymum</name>
    <dbReference type="NCBI Taxonomy" id="186058"/>
    <lineage>
        <taxon>Eukaryota</taxon>
        <taxon>Viridiplantae</taxon>
        <taxon>Streptophyta</taxon>
        <taxon>Embryophyta</taxon>
        <taxon>Tracheophyta</taxon>
        <taxon>Spermatophyta</taxon>
        <taxon>Magnoliopsida</taxon>
        <taxon>eudicotyledons</taxon>
        <taxon>Gunneridae</taxon>
        <taxon>Pentapetalae</taxon>
        <taxon>asterids</taxon>
        <taxon>lamiids</taxon>
        <taxon>Solanales</taxon>
        <taxon>Convolvulaceae</taxon>
        <taxon>Cuscuteae</taxon>
        <taxon>Cuscuta</taxon>
        <taxon>Cuscuta subgen. Cuscuta</taxon>
    </lineage>
</organism>
<feature type="compositionally biased region" description="Polar residues" evidence="1">
    <location>
        <begin position="263"/>
        <end position="291"/>
    </location>
</feature>
<accession>A0AAV0ELB2</accession>
<sequence length="625" mass="72175">MEMDIRHRNHCRNPRIFSHNDQYCFIHGQHPHYSIWYRDEPRWYTDSPSRIYERSNTRKGVESREAGYLPNNHWDMNRHSVRRNYNNAPRYYYRTCGDFDSELNGQEQRALSHRQHSDFRAKTGAPEDGWLTVDYRRRRSPHPNRRITEHQCRLSKNICNPGNFNQFSWLDIEDDSLILTQAHVSENLLPNCSFGYQKIREENNRNWKRTSNARITVSRDGRHRRQGNIKDGHLNCRPKVSLPAATPATAADTLAASSDAAPQSTTRGSVEPQTTQSQSNQHNHVDSSGKQPKTLTWADILKKNNDHSLPNLVVPFSAANICLTEDNDNLNTTQENRAESDLISEECEKFGFFGEDGFDSIKIESKLFKFAVKNKEIVIFEIKKSLMHKISFNLDLATQIIGYISQITRSDHNYGQRRRIGHIMISTELNNSGWFLKISKEKGSFILIPTGPKNSRLLEFLAMFSNTVGISALVQEDQMHVKPKTTADTIEPTSISKLIFNFQIQGAYTEQQQTHCSEIPPKLPLLLAYSDASDSYDPSDESFFSDDFLGHATESERRLPISNQNDIRDSKFNRGICHKSKFITSDNCLPTDNLNTQLKIYKKSQKNKRRHSMRTRSQSKQFPWA</sequence>
<feature type="region of interest" description="Disordered" evidence="1">
    <location>
        <begin position="210"/>
        <end position="291"/>
    </location>
</feature>
<comment type="caution">
    <text evidence="2">The sequence shown here is derived from an EMBL/GenBank/DDBJ whole genome shotgun (WGS) entry which is preliminary data.</text>
</comment>
<keyword evidence="3" id="KW-1185">Reference proteome</keyword>
<reference evidence="2" key="1">
    <citation type="submission" date="2022-07" db="EMBL/GenBank/DDBJ databases">
        <authorList>
            <person name="Macas J."/>
            <person name="Novak P."/>
            <person name="Neumann P."/>
        </authorList>
    </citation>
    <scope>NUCLEOTIDE SEQUENCE</scope>
</reference>